<evidence type="ECO:0000256" key="1">
    <source>
        <dbReference type="ARBA" id="ARBA00005417"/>
    </source>
</evidence>
<accession>W1Q3Y6</accession>
<proteinExistence type="inferred from homology"/>
<keyword evidence="7" id="KW-1185">Reference proteome</keyword>
<dbReference type="Pfam" id="PF00005">
    <property type="entry name" value="ABC_tran"/>
    <property type="match status" value="1"/>
</dbReference>
<gene>
    <name evidence="6" type="ORF">GCWU000182_000674</name>
</gene>
<dbReference type="Gene3D" id="3.40.50.300">
    <property type="entry name" value="P-loop containing nucleotide triphosphate hydrolases"/>
    <property type="match status" value="1"/>
</dbReference>
<evidence type="ECO:0000259" key="5">
    <source>
        <dbReference type="PROSITE" id="PS50893"/>
    </source>
</evidence>
<dbReference type="STRING" id="592010.GCWU000182_000674"/>
<dbReference type="PROSITE" id="PS50893">
    <property type="entry name" value="ABC_TRANSPORTER_2"/>
    <property type="match status" value="1"/>
</dbReference>
<dbReference type="InterPro" id="IPR003439">
    <property type="entry name" value="ABC_transporter-like_ATP-bd"/>
</dbReference>
<name>W1Q3Y6_ABIDE</name>
<dbReference type="eggNOG" id="COG1131">
    <property type="taxonomic scope" value="Bacteria"/>
</dbReference>
<dbReference type="HOGENOM" id="CLU_000604_1_2_9"/>
<dbReference type="GeneID" id="84816764"/>
<evidence type="ECO:0000313" key="6">
    <source>
        <dbReference type="EMBL" id="ESK65940.1"/>
    </source>
</evidence>
<comment type="similarity">
    <text evidence="1">Belongs to the ABC transporter superfamily.</text>
</comment>
<keyword evidence="4 6" id="KW-0067">ATP-binding</keyword>
<dbReference type="GO" id="GO:0005524">
    <property type="term" value="F:ATP binding"/>
    <property type="evidence" value="ECO:0007669"/>
    <property type="project" value="UniProtKB-KW"/>
</dbReference>
<organism evidence="6 7">
    <name type="scientific">Abiotrophia defectiva ATCC 49176</name>
    <dbReference type="NCBI Taxonomy" id="592010"/>
    <lineage>
        <taxon>Bacteria</taxon>
        <taxon>Bacillati</taxon>
        <taxon>Bacillota</taxon>
        <taxon>Bacilli</taxon>
        <taxon>Lactobacillales</taxon>
        <taxon>Aerococcaceae</taxon>
        <taxon>Abiotrophia</taxon>
    </lineage>
</organism>
<keyword evidence="3" id="KW-0547">Nucleotide-binding</keyword>
<dbReference type="Proteomes" id="UP000019050">
    <property type="component" value="Unassembled WGS sequence"/>
</dbReference>
<dbReference type="SUPFAM" id="SSF52540">
    <property type="entry name" value="P-loop containing nucleoside triphosphate hydrolases"/>
    <property type="match status" value="1"/>
</dbReference>
<sequence length="310" mass="34369">MTESVLESVLEVSQLTKIYKKQRALDSFDLSVSRGEIVGIIGPNGAGKSTLLRSIVGLTPASEKNIQLFGSVDYEALLTNRHFVGALIEAPAFVDNMSAKENMIHYALQRKVKDRNTRINEVLALVGLDKTGNKKVKNFSLGMKQRLAIALTLLHDPDLLILDEPINGLDPAGIIHVRELLLKLNREKNMTILISSHILSELEHLASRFVFVNKGRKVADISSQELAHQASTYYQVQTTDNDKALDFLSQWLGQDKVAADGKELIAIYDLEVPLPEIAKRLVNEGFELLFLGSHKNDLESVFLNLTEGGN</sequence>
<dbReference type="InterPro" id="IPR017871">
    <property type="entry name" value="ABC_transporter-like_CS"/>
</dbReference>
<protein>
    <submittedName>
        <fullName evidence="6">Bacitracin ABC transporter, ATP-binding protein BcrA</fullName>
    </submittedName>
</protein>
<dbReference type="EMBL" id="ACIN03000004">
    <property type="protein sequence ID" value="ESK65940.1"/>
    <property type="molecule type" value="Genomic_DNA"/>
</dbReference>
<evidence type="ECO:0000256" key="3">
    <source>
        <dbReference type="ARBA" id="ARBA00022741"/>
    </source>
</evidence>
<dbReference type="GO" id="GO:0016887">
    <property type="term" value="F:ATP hydrolysis activity"/>
    <property type="evidence" value="ECO:0007669"/>
    <property type="project" value="InterPro"/>
</dbReference>
<dbReference type="PANTHER" id="PTHR43335:SF8">
    <property type="entry name" value="ABC TRANSPORTER, ATP-BINDING PROTEIN"/>
    <property type="match status" value="1"/>
</dbReference>
<evidence type="ECO:0000256" key="2">
    <source>
        <dbReference type="ARBA" id="ARBA00022448"/>
    </source>
</evidence>
<evidence type="ECO:0000256" key="4">
    <source>
        <dbReference type="ARBA" id="ARBA00022840"/>
    </source>
</evidence>
<dbReference type="InterPro" id="IPR003593">
    <property type="entry name" value="AAA+_ATPase"/>
</dbReference>
<dbReference type="PROSITE" id="PS00211">
    <property type="entry name" value="ABC_TRANSPORTER_1"/>
    <property type="match status" value="1"/>
</dbReference>
<dbReference type="AlphaFoldDB" id="W1Q3Y6"/>
<keyword evidence="2" id="KW-0813">Transport</keyword>
<dbReference type="InterPro" id="IPR027417">
    <property type="entry name" value="P-loop_NTPase"/>
</dbReference>
<evidence type="ECO:0000313" key="7">
    <source>
        <dbReference type="Proteomes" id="UP000019050"/>
    </source>
</evidence>
<dbReference type="OrthoDB" id="9804819at2"/>
<feature type="domain" description="ABC transporter" evidence="5">
    <location>
        <begin position="10"/>
        <end position="239"/>
    </location>
</feature>
<reference evidence="6" key="1">
    <citation type="submission" date="2013-06" db="EMBL/GenBank/DDBJ databases">
        <authorList>
            <person name="Weinstock G."/>
            <person name="Sodergren E."/>
            <person name="Clifton S."/>
            <person name="Fulton L."/>
            <person name="Fulton B."/>
            <person name="Courtney L."/>
            <person name="Fronick C."/>
            <person name="Harrison M."/>
            <person name="Strong C."/>
            <person name="Farmer C."/>
            <person name="Delahaunty K."/>
            <person name="Markovic C."/>
            <person name="Hall O."/>
            <person name="Minx P."/>
            <person name="Tomlinson C."/>
            <person name="Mitreva M."/>
            <person name="Nelson J."/>
            <person name="Hou S."/>
            <person name="Wollam A."/>
            <person name="Pepin K.H."/>
            <person name="Johnson M."/>
            <person name="Bhonagiri V."/>
            <person name="Nash W.E."/>
            <person name="Warren W."/>
            <person name="Chinwalla A."/>
            <person name="Mardis E.R."/>
            <person name="Wilson R.K."/>
        </authorList>
    </citation>
    <scope>NUCLEOTIDE SEQUENCE [LARGE SCALE GENOMIC DNA]</scope>
    <source>
        <strain evidence="6">ATCC 49176</strain>
    </source>
</reference>
<comment type="caution">
    <text evidence="6">The sequence shown here is derived from an EMBL/GenBank/DDBJ whole genome shotgun (WGS) entry which is preliminary data.</text>
</comment>
<dbReference type="PANTHER" id="PTHR43335">
    <property type="entry name" value="ABC TRANSPORTER, ATP-BINDING PROTEIN"/>
    <property type="match status" value="1"/>
</dbReference>
<dbReference type="RefSeq" id="WP_023391325.1">
    <property type="nucleotide sequence ID" value="NZ_KI535340.1"/>
</dbReference>
<dbReference type="SMART" id="SM00382">
    <property type="entry name" value="AAA"/>
    <property type="match status" value="1"/>
</dbReference>